<evidence type="ECO:0000256" key="2">
    <source>
        <dbReference type="ARBA" id="ARBA00008387"/>
    </source>
</evidence>
<comment type="subcellular location">
    <subcellularLocation>
        <location evidence="1">Fimbrium</location>
    </subcellularLocation>
</comment>
<dbReference type="InterPro" id="IPR011047">
    <property type="entry name" value="Quinoprotein_ADH-like_sf"/>
</dbReference>
<evidence type="ECO:0000313" key="10">
    <source>
        <dbReference type="Proteomes" id="UP000295293"/>
    </source>
</evidence>
<evidence type="ECO:0000256" key="1">
    <source>
        <dbReference type="ARBA" id="ARBA00004561"/>
    </source>
</evidence>
<dbReference type="Proteomes" id="UP000295293">
    <property type="component" value="Unassembled WGS sequence"/>
</dbReference>
<evidence type="ECO:0000256" key="4">
    <source>
        <dbReference type="ARBA" id="ARBA00022723"/>
    </source>
</evidence>
<evidence type="ECO:0000313" key="9">
    <source>
        <dbReference type="EMBL" id="TDR43108.1"/>
    </source>
</evidence>
<keyword evidence="10" id="KW-1185">Reference proteome</keyword>
<organism evidence="9 10">
    <name type="scientific">Tahibacter aquaticus</name>
    <dbReference type="NCBI Taxonomy" id="520092"/>
    <lineage>
        <taxon>Bacteria</taxon>
        <taxon>Pseudomonadati</taxon>
        <taxon>Pseudomonadota</taxon>
        <taxon>Gammaproteobacteria</taxon>
        <taxon>Lysobacterales</taxon>
        <taxon>Rhodanobacteraceae</taxon>
        <taxon>Tahibacter</taxon>
    </lineage>
</organism>
<comment type="similarity">
    <text evidence="2">Belongs to the PilY1 family.</text>
</comment>
<keyword evidence="7" id="KW-0732">Signal</keyword>
<keyword evidence="5" id="KW-0106">Calcium</keyword>
<gene>
    <name evidence="9" type="ORF">DFR29_107114</name>
</gene>
<reference evidence="9 10" key="1">
    <citation type="submission" date="2019-03" db="EMBL/GenBank/DDBJ databases">
        <title>Genomic Encyclopedia of Type Strains, Phase IV (KMG-IV): sequencing the most valuable type-strain genomes for metagenomic binning, comparative biology and taxonomic classification.</title>
        <authorList>
            <person name="Goeker M."/>
        </authorList>
    </citation>
    <scope>NUCLEOTIDE SEQUENCE [LARGE SCALE GENOMIC DNA]</scope>
    <source>
        <strain evidence="9 10">DSM 21667</strain>
    </source>
</reference>
<feature type="signal peptide" evidence="7">
    <location>
        <begin position="1"/>
        <end position="32"/>
    </location>
</feature>
<dbReference type="GO" id="GO:0009289">
    <property type="term" value="C:pilus"/>
    <property type="evidence" value="ECO:0007669"/>
    <property type="project" value="UniProtKB-SubCell"/>
</dbReference>
<feature type="chain" id="PRO_5020318388" evidence="7">
    <location>
        <begin position="33"/>
        <end position="1197"/>
    </location>
</feature>
<dbReference type="InterPro" id="IPR008707">
    <property type="entry name" value="B-propeller_PilY1"/>
</dbReference>
<dbReference type="Pfam" id="PF05567">
    <property type="entry name" value="T4P_PilY1"/>
    <property type="match status" value="1"/>
</dbReference>
<evidence type="ECO:0000256" key="5">
    <source>
        <dbReference type="ARBA" id="ARBA00022837"/>
    </source>
</evidence>
<dbReference type="GO" id="GO:0046872">
    <property type="term" value="F:metal ion binding"/>
    <property type="evidence" value="ECO:0007669"/>
    <property type="project" value="UniProtKB-KW"/>
</dbReference>
<dbReference type="EMBL" id="SNZH01000007">
    <property type="protein sequence ID" value="TDR43108.1"/>
    <property type="molecule type" value="Genomic_DNA"/>
</dbReference>
<evidence type="ECO:0000256" key="3">
    <source>
        <dbReference type="ARBA" id="ARBA00022558"/>
    </source>
</evidence>
<accession>A0A4R6YWB4</accession>
<dbReference type="SUPFAM" id="SSF50998">
    <property type="entry name" value="Quinoprotein alcohol dehydrogenase-like"/>
    <property type="match status" value="1"/>
</dbReference>
<name>A0A4R6YWB4_9GAMM</name>
<feature type="domain" description="PilY1 beta-propeller" evidence="8">
    <location>
        <begin position="709"/>
        <end position="1039"/>
    </location>
</feature>
<keyword evidence="4" id="KW-0479">Metal-binding</keyword>
<evidence type="ECO:0000259" key="8">
    <source>
        <dbReference type="Pfam" id="PF05567"/>
    </source>
</evidence>
<keyword evidence="3" id="KW-1029">Fimbrium biogenesis</keyword>
<keyword evidence="6" id="KW-0281">Fimbrium</keyword>
<proteinExistence type="inferred from homology"/>
<sequence length="1197" mass="129129">MSLTKFLRSPFLAAAVAALTLGAGLSGAPATAGTVDLGTAPPDLSSAVNPNVIVTFDDSGSMGATALPDDIADEYGYRYYYDSKWNKMYFDPLKDYPPPMRPDGINFPNSNFDAAWRDGICHNWSPSYCYNAGNTKNLGTRFYESFGNETATTNRPNALAADNRTIPSAFRPASGGAFWFECPNRNETNCVLKVVGTATDPKPAPPAPEVLVPIKQRFANWYSYYRTRNLMTRTALSRTFGGQTLDNKVRVIWQTINADFITSTPAIRGRQVQEMTSTWKTSFFNWMFEVTNNGGTPNRRATIEAAKVAERSLSGDNMNPYYYPPLVAGGSFRSLECRQNFHMLVTDGYWNEGDPTTPTPYVKQNSGVTLPDGKVYSVTDPLTTIYWNVAGTAYDSSISNIAFNYWARDLQPTLANKVPAYWADRTAAVTVPPNDPGSVPSVYWNPANDPATWQHVVQFMVALGIAGNLNYPTDYNALRTGTLAWPTPSNNSKPALDDTWHAAVNSRGQYFSADNPTVLVDKLTEILTSILTRRGASTTPAVSTGVLTTTTAGYVAGYDSADWSGYLMAQNIDEFGNLLSTVNWDAGCKLTGGPCPSTGSSANTPAKDPSSRVIVTSSGTLNSGKPFRWTSLNAVQQANLNGVDARGSERLNFLRGDRTSENLTTNPLRKRGSVLGPVVNGQPRYYGPVETLYDDLWPAGAPEMGLPFKSFSKYRTESLTRKERIFLAANDGMLHAFDKDGNEAWAYIPSTLFTNGKLRQLTAQNSGLVPTVDDRPIIGDAYIRGKWRSILIGSLRFGGRGIYALDISDAAATESEGGVAGKVLWEFNALNADGTTNPDAANLGYTYDSANLARLANGKWVVLISSGYFPKTGPDSTIAPAIANQTSLFVIDLDTGALIRELRTPAAVTSYGLSGPEVVNYNRGRDTNIDSFAVAGDLAGNLWRFDLEKPNPADWTVTLMFQTYDGVAANIGKQPISVTPIAFSDAPRGPAKSILLFGTGKYLGDEDRLATGTPQQYLYGIRDRGPGMSRTTLTQLVNQTMLNEPNNRRSVTKNPMLDTQEGWRINLPTLGERNVVTLTPIFANGFAVFSTVIPAGDNPCDPARTGAIIVVDSRNGGPPGTLLDSAFGGSPGAGKAFAGVVVANPPAAGQLGAVNRLGGGSLILPGITPVGGGPPVELNVVPVWRRGSWREALDFTE</sequence>
<comment type="caution">
    <text evidence="9">The sequence shown here is derived from an EMBL/GenBank/DDBJ whole genome shotgun (WGS) entry which is preliminary data.</text>
</comment>
<dbReference type="RefSeq" id="WP_166654061.1">
    <property type="nucleotide sequence ID" value="NZ_SNZH01000007.1"/>
</dbReference>
<protein>
    <submittedName>
        <fullName evidence="9">Type IV pilus assembly protein PilY1</fullName>
    </submittedName>
</protein>
<evidence type="ECO:0000256" key="6">
    <source>
        <dbReference type="ARBA" id="ARBA00023263"/>
    </source>
</evidence>
<evidence type="ECO:0000256" key="7">
    <source>
        <dbReference type="SAM" id="SignalP"/>
    </source>
</evidence>
<dbReference type="AlphaFoldDB" id="A0A4R6YWB4"/>